<evidence type="ECO:0000259" key="8">
    <source>
        <dbReference type="Pfam" id="PF08439"/>
    </source>
</evidence>
<dbReference type="Proteomes" id="UP000007880">
    <property type="component" value="Chromosome"/>
</dbReference>
<dbReference type="OrthoDB" id="9766487at2"/>
<keyword evidence="4 6" id="KW-0862">Zinc</keyword>
<evidence type="ECO:0000256" key="6">
    <source>
        <dbReference type="RuleBase" id="RU003435"/>
    </source>
</evidence>
<dbReference type="GO" id="GO:0046872">
    <property type="term" value="F:metal ion binding"/>
    <property type="evidence" value="ECO:0007669"/>
    <property type="project" value="UniProtKB-UniRule"/>
</dbReference>
<keyword evidence="5 6" id="KW-0482">Metalloprotease</keyword>
<dbReference type="InterPro" id="IPR011977">
    <property type="entry name" value="Pept_M3B_clade3"/>
</dbReference>
<dbReference type="GO" id="GO:0006508">
    <property type="term" value="P:proteolysis"/>
    <property type="evidence" value="ECO:0007669"/>
    <property type="project" value="UniProtKB-KW"/>
</dbReference>
<feature type="domain" description="Oligopeptidase F N-terminal" evidence="8">
    <location>
        <begin position="120"/>
        <end position="185"/>
    </location>
</feature>
<dbReference type="SUPFAM" id="SSF55486">
    <property type="entry name" value="Metalloproteases ('zincins'), catalytic domain"/>
    <property type="match status" value="1"/>
</dbReference>
<evidence type="ECO:0000256" key="3">
    <source>
        <dbReference type="ARBA" id="ARBA00022801"/>
    </source>
</evidence>
<comment type="similarity">
    <text evidence="6">Belongs to the peptidase M3 family.</text>
</comment>
<dbReference type="AlphaFoldDB" id="I0I9T1"/>
<dbReference type="Gene3D" id="1.10.1370.20">
    <property type="entry name" value="Oligoendopeptidase f, C-terminal domain"/>
    <property type="match status" value="1"/>
</dbReference>
<reference evidence="9 10" key="1">
    <citation type="submission" date="2012-02" db="EMBL/GenBank/DDBJ databases">
        <title>Complete genome sequence of Caldilinea aerophila DSM 14535 (= NBRC 102666).</title>
        <authorList>
            <person name="Oguchi A."/>
            <person name="Hosoyama A."/>
            <person name="Sekine M."/>
            <person name="Fukai R."/>
            <person name="Kato Y."/>
            <person name="Nakamura S."/>
            <person name="Hanada S."/>
            <person name="Yamazaki S."/>
            <person name="Fujita N."/>
        </authorList>
    </citation>
    <scope>NUCLEOTIDE SEQUENCE [LARGE SCALE GENOMIC DNA]</scope>
    <source>
        <strain evidence="10">DSM 14535 / JCM 11387 / NBRC 104270 / STL-6-O1</strain>
    </source>
</reference>
<dbReference type="EMBL" id="AP012337">
    <property type="protein sequence ID" value="BAM02019.1"/>
    <property type="molecule type" value="Genomic_DNA"/>
</dbReference>
<dbReference type="GO" id="GO:0006518">
    <property type="term" value="P:peptide metabolic process"/>
    <property type="evidence" value="ECO:0007669"/>
    <property type="project" value="TreeGrafter"/>
</dbReference>
<dbReference type="KEGG" id="cap:CLDAP_39790"/>
<evidence type="ECO:0000256" key="1">
    <source>
        <dbReference type="ARBA" id="ARBA00022670"/>
    </source>
</evidence>
<dbReference type="NCBIfam" id="TIGR02290">
    <property type="entry name" value="M3_fam_3"/>
    <property type="match status" value="1"/>
</dbReference>
<dbReference type="GO" id="GO:0004222">
    <property type="term" value="F:metalloendopeptidase activity"/>
    <property type="evidence" value="ECO:0007669"/>
    <property type="project" value="InterPro"/>
</dbReference>
<dbReference type="Pfam" id="PF08439">
    <property type="entry name" value="Peptidase_M3_N"/>
    <property type="match status" value="1"/>
</dbReference>
<dbReference type="PATRIC" id="fig|926550.5.peg.4279"/>
<dbReference type="InterPro" id="IPR001567">
    <property type="entry name" value="Pept_M3A_M3B_dom"/>
</dbReference>
<keyword evidence="1 6" id="KW-0645">Protease</keyword>
<evidence type="ECO:0000313" key="9">
    <source>
        <dbReference type="EMBL" id="BAM02019.1"/>
    </source>
</evidence>
<evidence type="ECO:0000256" key="5">
    <source>
        <dbReference type="ARBA" id="ARBA00023049"/>
    </source>
</evidence>
<keyword evidence="2 6" id="KW-0479">Metal-binding</keyword>
<evidence type="ECO:0000256" key="4">
    <source>
        <dbReference type="ARBA" id="ARBA00022833"/>
    </source>
</evidence>
<dbReference type="Gene3D" id="1.20.140.70">
    <property type="entry name" value="Oligopeptidase f, N-terminal domain"/>
    <property type="match status" value="1"/>
</dbReference>
<dbReference type="STRING" id="926550.CLDAP_39790"/>
<sequence>MTTTKSKYALSAWDLSELLAEPSEQEIAARMAEIEEEVRAFEKLREPLQAANLTADDVTEALRRYESILRKAWTLGYYAMLWFSADTQSTPAITLQNRMQQALTDIQNRLLFFELWWKGLDDARAAQLVPDAAVEPDYAFFLQDLRRTRPYTLDEKSEQLINLKDANGITGLMTVYSMLTNRLEFTLTINGEERKLTRDALMSYVYSPDPQMRAAAYQELYRVYGNESKVLAQIYNNRVRDWWNEQVQLRGYASPIAVRNVANDVPDAAVETLLEVVARNAPVFQRYFRLKAKWLGMEKLRRYDIYAPLTASDRTIEYGDAVELVLDTFRRFDPGVAALVQRVFDQNHIDSEVRKGKRGGAFCATVRPDVTPYVLLNYTGKVRDVATLAHELGHALHSMLAEKHSILTQHPSLPLAETASVFAEMLLTDRLLAEERDPLVRRDLLASAVDDMYATVMRQTFFVLFEKAAHQAILENASQDRLNELYMENLHRQFGDSLDIAPEFQHEWVSIPHMYHTPFYCYAYSFGQLLVLALYRRYQQEGDAFKPGYLKLLSYGGAARPERMLREAGVDMTNPDFWQGGFDVIAGMIDELEAM</sequence>
<evidence type="ECO:0000259" key="7">
    <source>
        <dbReference type="Pfam" id="PF01432"/>
    </source>
</evidence>
<dbReference type="PANTHER" id="PTHR11804:SF5">
    <property type="entry name" value="OLIGOENDOPEPTIDASE F"/>
    <property type="match status" value="1"/>
</dbReference>
<keyword evidence="10" id="KW-1185">Reference proteome</keyword>
<dbReference type="PANTHER" id="PTHR11804">
    <property type="entry name" value="PROTEASE M3 THIMET OLIGOPEPTIDASE-RELATED"/>
    <property type="match status" value="1"/>
</dbReference>
<proteinExistence type="inferred from homology"/>
<evidence type="ECO:0000256" key="2">
    <source>
        <dbReference type="ARBA" id="ARBA00022723"/>
    </source>
</evidence>
<dbReference type="eggNOG" id="COG1164">
    <property type="taxonomic scope" value="Bacteria"/>
</dbReference>
<keyword evidence="3 6" id="KW-0378">Hydrolase</keyword>
<dbReference type="InterPro" id="IPR013647">
    <property type="entry name" value="OligopepF_N_dom"/>
</dbReference>
<dbReference type="InterPro" id="IPR042088">
    <property type="entry name" value="OligoPept_F_C"/>
</dbReference>
<name>I0I9T1_CALAS</name>
<feature type="domain" description="Peptidase M3A/M3B catalytic" evidence="7">
    <location>
        <begin position="204"/>
        <end position="581"/>
    </location>
</feature>
<evidence type="ECO:0000313" key="10">
    <source>
        <dbReference type="Proteomes" id="UP000007880"/>
    </source>
</evidence>
<comment type="cofactor">
    <cofactor evidence="6">
        <name>Zn(2+)</name>
        <dbReference type="ChEBI" id="CHEBI:29105"/>
    </cofactor>
    <text evidence="6">Binds 1 zinc ion.</text>
</comment>
<dbReference type="Pfam" id="PF01432">
    <property type="entry name" value="Peptidase_M3"/>
    <property type="match status" value="1"/>
</dbReference>
<organism evidence="9 10">
    <name type="scientific">Caldilinea aerophila (strain DSM 14535 / JCM 11387 / NBRC 104270 / STL-6-O1)</name>
    <dbReference type="NCBI Taxonomy" id="926550"/>
    <lineage>
        <taxon>Bacteria</taxon>
        <taxon>Bacillati</taxon>
        <taxon>Chloroflexota</taxon>
        <taxon>Caldilineae</taxon>
        <taxon>Caldilineales</taxon>
        <taxon>Caldilineaceae</taxon>
        <taxon>Caldilinea</taxon>
    </lineage>
</organism>
<gene>
    <name evidence="9" type="ordered locus">CLDAP_39790</name>
</gene>
<dbReference type="HOGENOM" id="CLU_021290_3_0_0"/>
<accession>I0I9T1</accession>
<dbReference type="CDD" id="cd09610">
    <property type="entry name" value="M3B_PepF"/>
    <property type="match status" value="1"/>
</dbReference>
<dbReference type="InterPro" id="IPR045090">
    <property type="entry name" value="Pept_M3A_M3B"/>
</dbReference>
<protein>
    <submittedName>
        <fullName evidence="9">Peptidase M3 family protein</fullName>
    </submittedName>
</protein>